<dbReference type="InterPro" id="IPR022472">
    <property type="entry name" value="VPLPA-CTERM"/>
</dbReference>
<evidence type="ECO:0000256" key="1">
    <source>
        <dbReference type="SAM" id="Phobius"/>
    </source>
</evidence>
<name>A0ABT9JSR5_9PROT</name>
<feature type="signal peptide" evidence="2">
    <location>
        <begin position="1"/>
        <end position="20"/>
    </location>
</feature>
<keyword evidence="1" id="KW-0812">Transmembrane</keyword>
<keyword evidence="2" id="KW-0732">Signal</keyword>
<keyword evidence="4" id="KW-1185">Reference proteome</keyword>
<evidence type="ECO:0000313" key="4">
    <source>
        <dbReference type="Proteomes" id="UP001225906"/>
    </source>
</evidence>
<gene>
    <name evidence="3" type="ORF">Q9291_06910</name>
</gene>
<comment type="caution">
    <text evidence="3">The sequence shown here is derived from an EMBL/GenBank/DDBJ whole genome shotgun (WGS) entry which is preliminary data.</text>
</comment>
<dbReference type="EMBL" id="JAVCAP010000014">
    <property type="protein sequence ID" value="MDP8567575.1"/>
    <property type="molecule type" value="Genomic_DNA"/>
</dbReference>
<protein>
    <submittedName>
        <fullName evidence="3">VPLPA-CTERM sorting domain-containing protein</fullName>
    </submittedName>
</protein>
<feature type="chain" id="PRO_5046588357" evidence="2">
    <location>
        <begin position="21"/>
        <end position="199"/>
    </location>
</feature>
<accession>A0ABT9JSR5</accession>
<evidence type="ECO:0000313" key="3">
    <source>
        <dbReference type="EMBL" id="MDP8567575.1"/>
    </source>
</evidence>
<sequence length="199" mass="21819">MKFVNWITLAGLTISMHANATLLTIVNNVVYGAKNIEINGVLYDAEFGHGYLANNSVFDNYDKGKAEVVGQALINQVFSQIKLNNGEYLNGCSAYDAWCSAYTFMDTSTDEGFLGAYTNGHIEWEEGFNSAIRDKFSYIFSTSNGSSYITTIQWSLAGAQARSASSPSSIPIPAAAWLFGTGLFGLAYIKRRRMDYSSL</sequence>
<evidence type="ECO:0000256" key="2">
    <source>
        <dbReference type="SAM" id="SignalP"/>
    </source>
</evidence>
<dbReference type="Proteomes" id="UP001225906">
    <property type="component" value="Unassembled WGS sequence"/>
</dbReference>
<reference evidence="4" key="1">
    <citation type="journal article" date="2019" name="Int. J. Syst. Evol. Microbiol.">
        <title>The Global Catalogue of Microorganisms (GCM) 10K type strain sequencing project: providing services to taxonomists for standard genome sequencing and annotation.</title>
        <authorList>
            <consortium name="The Broad Institute Genomics Platform"/>
            <consortium name="The Broad Institute Genome Sequencing Center for Infectious Disease"/>
            <person name="Wu L."/>
            <person name="Ma J."/>
        </authorList>
    </citation>
    <scope>NUCLEOTIDE SEQUENCE [LARGE SCALE GENOMIC DNA]</scope>
    <source>
        <strain evidence="4">VKM B-3159</strain>
    </source>
</reference>
<organism evidence="3 4">
    <name type="scientific">Methylophilus aquaticus</name>
    <dbReference type="NCBI Taxonomy" id="1971610"/>
    <lineage>
        <taxon>Bacteria</taxon>
        <taxon>Pseudomonadati</taxon>
        <taxon>Pseudomonadota</taxon>
        <taxon>Betaproteobacteria</taxon>
        <taxon>Nitrosomonadales</taxon>
        <taxon>Methylophilaceae</taxon>
        <taxon>Methylophilus</taxon>
    </lineage>
</organism>
<feature type="transmembrane region" description="Helical" evidence="1">
    <location>
        <begin position="170"/>
        <end position="189"/>
    </location>
</feature>
<proteinExistence type="predicted"/>
<keyword evidence="1" id="KW-1133">Transmembrane helix</keyword>
<dbReference type="NCBIfam" id="TIGR03370">
    <property type="entry name" value="VPLPA-CTERM"/>
    <property type="match status" value="1"/>
</dbReference>
<keyword evidence="1" id="KW-0472">Membrane</keyword>
<dbReference type="RefSeq" id="WP_306389299.1">
    <property type="nucleotide sequence ID" value="NZ_JAVCAP010000014.1"/>
</dbReference>